<proteinExistence type="predicted"/>
<organism evidence="3 4">
    <name type="scientific">Solea senegalensis</name>
    <name type="common">Senegalese sole</name>
    <dbReference type="NCBI Taxonomy" id="28829"/>
    <lineage>
        <taxon>Eukaryota</taxon>
        <taxon>Metazoa</taxon>
        <taxon>Chordata</taxon>
        <taxon>Craniata</taxon>
        <taxon>Vertebrata</taxon>
        <taxon>Euteleostomi</taxon>
        <taxon>Actinopterygii</taxon>
        <taxon>Neopterygii</taxon>
        <taxon>Teleostei</taxon>
        <taxon>Neoteleostei</taxon>
        <taxon>Acanthomorphata</taxon>
        <taxon>Carangaria</taxon>
        <taxon>Pleuronectiformes</taxon>
        <taxon>Pleuronectoidei</taxon>
        <taxon>Soleidae</taxon>
        <taxon>Solea</taxon>
    </lineage>
</organism>
<comment type="caution">
    <text evidence="3">The sequence shown here is derived from an EMBL/GenBank/DDBJ whole genome shotgun (WGS) entry which is preliminary data.</text>
</comment>
<protein>
    <recommendedName>
        <fullName evidence="5">Secreted protein</fullName>
    </recommendedName>
</protein>
<gene>
    <name evidence="3" type="ORF">JOB18_046462</name>
</gene>
<name>A0AAV6PI11_SOLSE</name>
<evidence type="ECO:0000313" key="4">
    <source>
        <dbReference type="Proteomes" id="UP000693946"/>
    </source>
</evidence>
<evidence type="ECO:0000256" key="1">
    <source>
        <dbReference type="SAM" id="MobiDB-lite"/>
    </source>
</evidence>
<evidence type="ECO:0000313" key="3">
    <source>
        <dbReference type="EMBL" id="KAG7462342.1"/>
    </source>
</evidence>
<feature type="signal peptide" evidence="2">
    <location>
        <begin position="1"/>
        <end position="31"/>
    </location>
</feature>
<dbReference type="EMBL" id="JAGKHQ010000978">
    <property type="protein sequence ID" value="KAG7462342.1"/>
    <property type="molecule type" value="Genomic_DNA"/>
</dbReference>
<dbReference type="Proteomes" id="UP000693946">
    <property type="component" value="Unassembled WGS sequence"/>
</dbReference>
<sequence length="186" mass="20504">MLHKRWKCIRRSAWVCLKWFLLSLHLCPTVCVCVSCGEWTIPLESAWSSWLELKDEVLHITGPNHGDGQQRRRGSVTTSSFDDGRGPNLSSTNSESSLQERGRQQTGACAAIQTLTLWLWAENSLQYISITGKRFLPGKMGSATAPPTEHRHVSTCGCGSIVLKPVGTRRGQIPSSEGGSRNREGV</sequence>
<evidence type="ECO:0000256" key="2">
    <source>
        <dbReference type="SAM" id="SignalP"/>
    </source>
</evidence>
<feature type="region of interest" description="Disordered" evidence="1">
    <location>
        <begin position="62"/>
        <end position="100"/>
    </location>
</feature>
<accession>A0AAV6PI11</accession>
<keyword evidence="2" id="KW-0732">Signal</keyword>
<keyword evidence="4" id="KW-1185">Reference proteome</keyword>
<dbReference type="AlphaFoldDB" id="A0AAV6PI11"/>
<feature type="chain" id="PRO_5043899451" description="Secreted protein" evidence="2">
    <location>
        <begin position="32"/>
        <end position="186"/>
    </location>
</feature>
<feature type="compositionally biased region" description="Polar residues" evidence="1">
    <location>
        <begin position="88"/>
        <end position="97"/>
    </location>
</feature>
<reference evidence="3 4" key="1">
    <citation type="journal article" date="2021" name="Sci. Rep.">
        <title>Chromosome anchoring in Senegalese sole (Solea senegalensis) reveals sex-associated markers and genome rearrangements in flatfish.</title>
        <authorList>
            <person name="Guerrero-Cozar I."/>
            <person name="Gomez-Garrido J."/>
            <person name="Berbel C."/>
            <person name="Martinez-Blanch J.F."/>
            <person name="Alioto T."/>
            <person name="Claros M.G."/>
            <person name="Gagnaire P.A."/>
            <person name="Manchado M."/>
        </authorList>
    </citation>
    <scope>NUCLEOTIDE SEQUENCE [LARGE SCALE GENOMIC DNA]</scope>
    <source>
        <strain evidence="3">Sse05_10M</strain>
    </source>
</reference>
<evidence type="ECO:0008006" key="5">
    <source>
        <dbReference type="Google" id="ProtNLM"/>
    </source>
</evidence>